<evidence type="ECO:0000256" key="4">
    <source>
        <dbReference type="ARBA" id="ARBA00014791"/>
    </source>
</evidence>
<evidence type="ECO:0000256" key="14">
    <source>
        <dbReference type="ARBA" id="ARBA00031725"/>
    </source>
</evidence>
<dbReference type="PRINTS" id="PR00411">
    <property type="entry name" value="PNDRDTASEI"/>
</dbReference>
<keyword evidence="12" id="KW-1015">Disulfide bond</keyword>
<dbReference type="STRING" id="645990.SAMN00120144_3347"/>
<evidence type="ECO:0000256" key="6">
    <source>
        <dbReference type="ARBA" id="ARBA00022630"/>
    </source>
</evidence>
<evidence type="ECO:0000256" key="3">
    <source>
        <dbReference type="ARBA" id="ARBA00012661"/>
    </source>
</evidence>
<evidence type="ECO:0000256" key="17">
    <source>
        <dbReference type="PIRSR" id="PIRSR000350-3"/>
    </source>
</evidence>
<evidence type="ECO:0000256" key="13">
    <source>
        <dbReference type="ARBA" id="ARBA00023284"/>
    </source>
</evidence>
<feature type="disulfide bond" description="Redox-active" evidence="18">
    <location>
        <begin position="165"/>
        <end position="170"/>
    </location>
</feature>
<evidence type="ECO:0000256" key="16">
    <source>
        <dbReference type="PIRNR" id="PIRNR000350"/>
    </source>
</evidence>
<comment type="cofactor">
    <cofactor evidence="16 17 19">
        <name>FAD</name>
        <dbReference type="ChEBI" id="CHEBI:57692"/>
    </cofactor>
    <text evidence="16 17 19">Binds 1 FAD per subunit.</text>
</comment>
<dbReference type="NCBIfam" id="TIGR02053">
    <property type="entry name" value="MerA"/>
    <property type="match status" value="1"/>
</dbReference>
<evidence type="ECO:0000256" key="8">
    <source>
        <dbReference type="ARBA" id="ARBA00022827"/>
    </source>
</evidence>
<feature type="binding site" evidence="17">
    <location>
        <begin position="305"/>
        <end position="312"/>
    </location>
    <ligand>
        <name>NAD(+)</name>
        <dbReference type="ChEBI" id="CHEBI:57540"/>
    </ligand>
</feature>
<evidence type="ECO:0000256" key="12">
    <source>
        <dbReference type="ARBA" id="ARBA00023157"/>
    </source>
</evidence>
<reference evidence="22 23" key="1">
    <citation type="submission" date="2017-04" db="EMBL/GenBank/DDBJ databases">
        <authorList>
            <person name="Afonso C.L."/>
            <person name="Miller P.J."/>
            <person name="Scott M.A."/>
            <person name="Spackman E."/>
            <person name="Goraichik I."/>
            <person name="Dimitrov K.M."/>
            <person name="Suarez D.L."/>
            <person name="Swayne D.E."/>
        </authorList>
    </citation>
    <scope>NUCLEOTIDE SEQUENCE [LARGE SCALE GENOMIC DNA]</scope>
    <source>
        <strain evidence="22 23">DSM 11622</strain>
    </source>
</reference>
<feature type="domain" description="HMA" evidence="21">
    <location>
        <begin position="4"/>
        <end position="70"/>
    </location>
</feature>
<dbReference type="EMBL" id="FWWW01000027">
    <property type="protein sequence ID" value="SMB81146.1"/>
    <property type="molecule type" value="Genomic_DNA"/>
</dbReference>
<dbReference type="Pfam" id="PF00403">
    <property type="entry name" value="HMA"/>
    <property type="match status" value="1"/>
</dbReference>
<dbReference type="EC" id="1.16.1.1" evidence="3 16"/>
<evidence type="ECO:0000256" key="19">
    <source>
        <dbReference type="RuleBase" id="RU361223"/>
    </source>
</evidence>
<keyword evidence="9 16" id="KW-0521">NADP</keyword>
<keyword evidence="7 16" id="KW-0479">Metal-binding</keyword>
<dbReference type="Proteomes" id="UP000192266">
    <property type="component" value="Unassembled WGS sequence"/>
</dbReference>
<dbReference type="Pfam" id="PF02852">
    <property type="entry name" value="Pyr_redox_dim"/>
    <property type="match status" value="1"/>
</dbReference>
<evidence type="ECO:0000259" key="21">
    <source>
        <dbReference type="PROSITE" id="PS50846"/>
    </source>
</evidence>
<name>A0A1W1UJ68_9BACT</name>
<dbReference type="InterPro" id="IPR036188">
    <property type="entry name" value="FAD/NAD-bd_sf"/>
</dbReference>
<protein>
    <recommendedName>
        <fullName evidence="4 16">Mercuric reductase</fullName>
        <ecNumber evidence="3 16">1.16.1.1</ecNumber>
    </recommendedName>
    <alternativeName>
        <fullName evidence="14 16">Hg(II) reductase</fullName>
    </alternativeName>
</protein>
<dbReference type="InterPro" id="IPR004099">
    <property type="entry name" value="Pyr_nucl-diS_OxRdtase_dimer"/>
</dbReference>
<keyword evidence="17" id="KW-0547">Nucleotide-binding</keyword>
<dbReference type="InterPro" id="IPR016156">
    <property type="entry name" value="FAD/NAD-linked_Rdtase_dimer_sf"/>
</dbReference>
<evidence type="ECO:0000256" key="11">
    <source>
        <dbReference type="ARBA" id="ARBA00023002"/>
    </source>
</evidence>
<dbReference type="GO" id="GO:0003955">
    <property type="term" value="F:NAD(P)H dehydrogenase (quinone) activity"/>
    <property type="evidence" value="ECO:0007669"/>
    <property type="project" value="TreeGrafter"/>
</dbReference>
<comment type="subunit">
    <text evidence="2 16 19">Homodimer.</text>
</comment>
<evidence type="ECO:0000313" key="22">
    <source>
        <dbReference type="EMBL" id="SMB81146.1"/>
    </source>
</evidence>
<dbReference type="InterPro" id="IPR006121">
    <property type="entry name" value="HMA_dom"/>
</dbReference>
<dbReference type="InterPro" id="IPR001100">
    <property type="entry name" value="Pyr_nuc-diS_OxRdtase"/>
</dbReference>
<evidence type="ECO:0000256" key="20">
    <source>
        <dbReference type="SAM" id="MobiDB-lite"/>
    </source>
</evidence>
<dbReference type="OrthoDB" id="9800167at2"/>
<evidence type="ECO:0000256" key="7">
    <source>
        <dbReference type="ARBA" id="ARBA00022723"/>
    </source>
</evidence>
<keyword evidence="10 16" id="KW-0476">Mercury</keyword>
<keyword evidence="13" id="KW-0676">Redox-active center</keyword>
<evidence type="ECO:0000256" key="5">
    <source>
        <dbReference type="ARBA" id="ARBA00022466"/>
    </source>
</evidence>
<dbReference type="PROSITE" id="PS00076">
    <property type="entry name" value="PYRIDINE_REDOX_1"/>
    <property type="match status" value="1"/>
</dbReference>
<dbReference type="GO" id="GO:0050787">
    <property type="term" value="P:detoxification of mercury ion"/>
    <property type="evidence" value="ECO:0007669"/>
    <property type="project" value="InterPro"/>
</dbReference>
<dbReference type="AlphaFoldDB" id="A0A1W1UJ68"/>
<dbReference type="SUPFAM" id="SSF55424">
    <property type="entry name" value="FAD/NAD-linked reductases, dimerisation (C-terminal) domain"/>
    <property type="match status" value="1"/>
</dbReference>
<organism evidence="22 23">
    <name type="scientific">Hymenobacter roseosalivarius DSM 11622</name>
    <dbReference type="NCBI Taxonomy" id="645990"/>
    <lineage>
        <taxon>Bacteria</taxon>
        <taxon>Pseudomonadati</taxon>
        <taxon>Bacteroidota</taxon>
        <taxon>Cytophagia</taxon>
        <taxon>Cytophagales</taxon>
        <taxon>Hymenobacteraceae</taxon>
        <taxon>Hymenobacter</taxon>
    </lineage>
</organism>
<keyword evidence="5 16" id="KW-0475">Mercuric resistance</keyword>
<comment type="function">
    <text evidence="16">Resistance to Hg(2+) in bacteria appears to be governed by a specialized system which includes mercuric reductase. MerA protein is responsible for volatilizing mercury as Hg(0).</text>
</comment>
<dbReference type="GO" id="GO:0016152">
    <property type="term" value="F:mercury (II) reductase (NADP+) activity"/>
    <property type="evidence" value="ECO:0007669"/>
    <property type="project" value="UniProtKB-UniRule"/>
</dbReference>
<gene>
    <name evidence="19" type="primary">merA</name>
    <name evidence="22" type="ORF">SAMN00120144_3347</name>
</gene>
<dbReference type="InterPro" id="IPR012999">
    <property type="entry name" value="Pyr_OxRdtase_I_AS"/>
</dbReference>
<dbReference type="PRINTS" id="PR00368">
    <property type="entry name" value="FADPNR"/>
</dbReference>
<evidence type="ECO:0000313" key="23">
    <source>
        <dbReference type="Proteomes" id="UP000192266"/>
    </source>
</evidence>
<dbReference type="PANTHER" id="PTHR43014:SF4">
    <property type="entry name" value="PYRIDINE NUCLEOTIDE-DISULFIDE OXIDOREDUCTASE RCLA-RELATED"/>
    <property type="match status" value="1"/>
</dbReference>
<evidence type="ECO:0000256" key="10">
    <source>
        <dbReference type="ARBA" id="ARBA00022914"/>
    </source>
</evidence>
<dbReference type="RefSeq" id="WP_084443338.1">
    <property type="nucleotide sequence ID" value="NZ_FWWW01000027.1"/>
</dbReference>
<evidence type="ECO:0000256" key="1">
    <source>
        <dbReference type="ARBA" id="ARBA00007532"/>
    </source>
</evidence>
<evidence type="ECO:0000256" key="18">
    <source>
        <dbReference type="PIRSR" id="PIRSR000350-4"/>
    </source>
</evidence>
<dbReference type="FunFam" id="3.30.390.30:FF:000001">
    <property type="entry name" value="Dihydrolipoyl dehydrogenase"/>
    <property type="match status" value="1"/>
</dbReference>
<evidence type="ECO:0000256" key="15">
    <source>
        <dbReference type="ARBA" id="ARBA00048984"/>
    </source>
</evidence>
<comment type="similarity">
    <text evidence="1 16 19">Belongs to the class-I pyridine nucleotide-disulfide oxidoreductase family.</text>
</comment>
<keyword evidence="8 16" id="KW-0274">FAD</keyword>
<evidence type="ECO:0000256" key="2">
    <source>
        <dbReference type="ARBA" id="ARBA00011738"/>
    </source>
</evidence>
<dbReference type="InterPro" id="IPR023753">
    <property type="entry name" value="FAD/NAD-binding_dom"/>
</dbReference>
<dbReference type="SUPFAM" id="SSF55008">
    <property type="entry name" value="HMA, heavy metal-associated domain"/>
    <property type="match status" value="1"/>
</dbReference>
<accession>A0A1W1UJ68</accession>
<dbReference type="GO" id="GO:0050661">
    <property type="term" value="F:NADP binding"/>
    <property type="evidence" value="ECO:0007669"/>
    <property type="project" value="InterPro"/>
</dbReference>
<sequence length="595" mass="61687">MPIKTIEFAIGGMTCTGCATGIAKQFVGKPGVIATDVSHPAGKGTFTYDGDVTSKEEIAATITASGHYQVTGEIAPGPAEGTATPIPEALTPATQASTAPRAGTTDRPASATPSAELAGHGPQGTFFDLVIVGGGSAAFAAALHANEQGLSTLVVNGGLPLGGTCVNVGCVPSKYLIRAAESFRHAGHSSFAGVQPGQPALDFAQVIREKRDLVNQLRGKKYEALLADLDHVRVVAGWAEFVDTRTIRVQGPDGKQTEYTGLKFIVATGAAPLIPAIAGLDQVPYFTSESLFEHEELPESLTIIGAGYIALEIAQAYQRFGSRVTVVQRSTHVLSNQTADVAEELTRHLRAEGMTILTGAAVEHVATDGPRVTVRVRGSGGTQEIVSTHLLLAAGTRPNTGTLGLEKVGVTLTPSGHVQVNAQLETSAANIYAVGDVTPNPAYVYAAAYEGKLAVQNAFAGAGRATDFTALPWVVFTDPQVAGVGLDERGAEAAGLPVEVRVLPLSEVPRNVAAKDTRGFIKLLRHADTDVLLGARIVAPEGGELVSPLTLALKGGLTVADLANTFYPYLTQSEGIKLAALSFNQDVAKLSCCAS</sequence>
<dbReference type="PANTHER" id="PTHR43014">
    <property type="entry name" value="MERCURIC REDUCTASE"/>
    <property type="match status" value="1"/>
</dbReference>
<dbReference type="Gene3D" id="3.50.50.60">
    <property type="entry name" value="FAD/NAD(P)-binding domain"/>
    <property type="match status" value="2"/>
</dbReference>
<feature type="binding site" evidence="17">
    <location>
        <position position="174"/>
    </location>
    <ligand>
        <name>FAD</name>
        <dbReference type="ChEBI" id="CHEBI:57692"/>
    </ligand>
</feature>
<dbReference type="CDD" id="cd00371">
    <property type="entry name" value="HMA"/>
    <property type="match status" value="1"/>
</dbReference>
<dbReference type="PROSITE" id="PS50846">
    <property type="entry name" value="HMA_2"/>
    <property type="match status" value="1"/>
</dbReference>
<dbReference type="SUPFAM" id="SSF51905">
    <property type="entry name" value="FAD/NAD(P)-binding domain"/>
    <property type="match status" value="1"/>
</dbReference>
<keyword evidence="11 16" id="KW-0560">Oxidoreductase</keyword>
<proteinExistence type="inferred from homology"/>
<dbReference type="GO" id="GO:0050660">
    <property type="term" value="F:flavin adenine dinucleotide binding"/>
    <property type="evidence" value="ECO:0007669"/>
    <property type="project" value="UniProtKB-UniRule"/>
</dbReference>
<feature type="binding site" evidence="17">
    <location>
        <position position="436"/>
    </location>
    <ligand>
        <name>FAD</name>
        <dbReference type="ChEBI" id="CHEBI:57692"/>
    </ligand>
</feature>
<dbReference type="InterPro" id="IPR036163">
    <property type="entry name" value="HMA_dom_sf"/>
</dbReference>
<keyword evidence="17" id="KW-0520">NAD</keyword>
<comment type="catalytic activity">
    <reaction evidence="15 16 19">
        <text>Hg + NADP(+) + H(+) = Hg(2+) + NADPH</text>
        <dbReference type="Rhea" id="RHEA:23856"/>
        <dbReference type="ChEBI" id="CHEBI:15378"/>
        <dbReference type="ChEBI" id="CHEBI:16170"/>
        <dbReference type="ChEBI" id="CHEBI:16793"/>
        <dbReference type="ChEBI" id="CHEBI:57783"/>
        <dbReference type="ChEBI" id="CHEBI:58349"/>
        <dbReference type="EC" id="1.16.1.1"/>
    </reaction>
</comment>
<dbReference type="GO" id="GO:0016668">
    <property type="term" value="F:oxidoreductase activity, acting on a sulfur group of donors, NAD(P) as acceptor"/>
    <property type="evidence" value="ECO:0007669"/>
    <property type="project" value="UniProtKB-UniRule"/>
</dbReference>
<feature type="binding site" evidence="17">
    <location>
        <position position="395"/>
    </location>
    <ligand>
        <name>NAD(+)</name>
        <dbReference type="ChEBI" id="CHEBI:57540"/>
    </ligand>
</feature>
<feature type="region of interest" description="Disordered" evidence="20">
    <location>
        <begin position="92"/>
        <end position="119"/>
    </location>
</feature>
<dbReference type="InterPro" id="IPR021179">
    <property type="entry name" value="Mercury_reductase_MerA"/>
</dbReference>
<keyword evidence="6 16" id="KW-0285">Flavoprotein</keyword>
<dbReference type="Pfam" id="PF07992">
    <property type="entry name" value="Pyr_redox_2"/>
    <property type="match status" value="1"/>
</dbReference>
<dbReference type="Gene3D" id="3.30.70.100">
    <property type="match status" value="1"/>
</dbReference>
<dbReference type="PIRSF" id="PIRSF000350">
    <property type="entry name" value="Mercury_reductase_MerA"/>
    <property type="match status" value="1"/>
</dbReference>
<dbReference type="Gene3D" id="3.30.390.30">
    <property type="match status" value="1"/>
</dbReference>
<keyword evidence="23" id="KW-1185">Reference proteome</keyword>
<evidence type="ECO:0000256" key="9">
    <source>
        <dbReference type="ARBA" id="ARBA00022857"/>
    </source>
</evidence>
<dbReference type="GO" id="GO:0045340">
    <property type="term" value="F:mercury ion binding"/>
    <property type="evidence" value="ECO:0007669"/>
    <property type="project" value="InterPro"/>
</dbReference>